<keyword evidence="2" id="KW-1185">Reference proteome</keyword>
<name>A0ABY9JQI3_9BACI</name>
<sequence>MYRLKIAEEQDYSKLAEFISYVKVDWDRFKEICEAFIILQDKDDKVVASVGLEIVENNGLVRLLIVTPEIGQAYALSLIEGIEQLKAKYKLEKLFVKASTEPAEELFGLIGYYKMEKGDIPEKVAEKMKDLSEETVIMAK</sequence>
<evidence type="ECO:0008006" key="3">
    <source>
        <dbReference type="Google" id="ProtNLM"/>
    </source>
</evidence>
<evidence type="ECO:0000313" key="1">
    <source>
        <dbReference type="EMBL" id="WLR41662.1"/>
    </source>
</evidence>
<organism evidence="1 2">
    <name type="scientific">Bacillus carboniphilus</name>
    <dbReference type="NCBI Taxonomy" id="86663"/>
    <lineage>
        <taxon>Bacteria</taxon>
        <taxon>Bacillati</taxon>
        <taxon>Bacillota</taxon>
        <taxon>Bacilli</taxon>
        <taxon>Bacillales</taxon>
        <taxon>Bacillaceae</taxon>
        <taxon>Bacillus</taxon>
    </lineage>
</organism>
<proteinExistence type="predicted"/>
<evidence type="ECO:0000313" key="2">
    <source>
        <dbReference type="Proteomes" id="UP001197974"/>
    </source>
</evidence>
<dbReference type="EMBL" id="CP129013">
    <property type="protein sequence ID" value="WLR41662.1"/>
    <property type="molecule type" value="Genomic_DNA"/>
</dbReference>
<reference evidence="1 2" key="1">
    <citation type="submission" date="2023-06" db="EMBL/GenBank/DDBJ databases">
        <title>Five Gram-positive bacteria isolated from mangrove sediments in Shenzhen, Guangdong, China.</title>
        <authorList>
            <person name="Yu S."/>
            <person name="Zheng W."/>
            <person name="Huang Y."/>
        </authorList>
    </citation>
    <scope>NUCLEOTIDE SEQUENCE [LARGE SCALE GENOMIC DNA]</scope>
    <source>
        <strain evidence="1 2">SaN35-3</strain>
    </source>
</reference>
<dbReference type="Proteomes" id="UP001197974">
    <property type="component" value="Chromosome"/>
</dbReference>
<gene>
    <name evidence="1" type="ORF">LC087_12385</name>
</gene>
<dbReference type="RefSeq" id="WP_226541533.1">
    <property type="nucleotide sequence ID" value="NZ_CP129013.1"/>
</dbReference>
<protein>
    <recommendedName>
        <fullName evidence="3">N-acetyltransferase domain-containing protein</fullName>
    </recommendedName>
</protein>
<dbReference type="Gene3D" id="3.40.630.30">
    <property type="match status" value="1"/>
</dbReference>
<accession>A0ABY9JQI3</accession>